<organism evidence="1 2">
    <name type="scientific">Rangifer tarandus platyrhynchus</name>
    <name type="common">Svalbard reindeer</name>
    <dbReference type="NCBI Taxonomy" id="3082113"/>
    <lineage>
        <taxon>Eukaryota</taxon>
        <taxon>Metazoa</taxon>
        <taxon>Chordata</taxon>
        <taxon>Craniata</taxon>
        <taxon>Vertebrata</taxon>
        <taxon>Euteleostomi</taxon>
        <taxon>Mammalia</taxon>
        <taxon>Eutheria</taxon>
        <taxon>Laurasiatheria</taxon>
        <taxon>Artiodactyla</taxon>
        <taxon>Ruminantia</taxon>
        <taxon>Pecora</taxon>
        <taxon>Cervidae</taxon>
        <taxon>Odocoileinae</taxon>
        <taxon>Rangifer</taxon>
    </lineage>
</organism>
<reference evidence="1" key="1">
    <citation type="submission" date="2023-05" db="EMBL/GenBank/DDBJ databases">
        <authorList>
            <consortium name="ELIXIR-Norway"/>
        </authorList>
    </citation>
    <scope>NUCLEOTIDE SEQUENCE</scope>
</reference>
<proteinExistence type="predicted"/>
<evidence type="ECO:0000313" key="1">
    <source>
        <dbReference type="EMBL" id="CAM9798114.1"/>
    </source>
</evidence>
<dbReference type="Proteomes" id="UP001162501">
    <property type="component" value="Chromosome 18"/>
</dbReference>
<gene>
    <name evidence="1" type="ORF">MRATA1EN22A_LOCUS7596</name>
</gene>
<dbReference type="EMBL" id="OX596102">
    <property type="protein sequence ID" value="CAM9798114.1"/>
    <property type="molecule type" value="Genomic_DNA"/>
</dbReference>
<feature type="non-terminal residue" evidence="1">
    <location>
        <position position="179"/>
    </location>
</feature>
<accession>A0AC59YLQ7</accession>
<evidence type="ECO:0000313" key="2">
    <source>
        <dbReference type="Proteomes" id="UP001162501"/>
    </source>
</evidence>
<reference evidence="1" key="2">
    <citation type="submission" date="2025-03" db="EMBL/GenBank/DDBJ databases">
        <authorList>
            <consortium name="ELIXIR-Norway"/>
            <consortium name="Elixir Norway"/>
        </authorList>
    </citation>
    <scope>NUCLEOTIDE SEQUENCE</scope>
</reference>
<feature type="non-terminal residue" evidence="1">
    <location>
        <position position="1"/>
    </location>
</feature>
<name>A0AC59YLQ7_RANTA</name>
<sequence>RKFYYDYLFDCFTYFSSDQLLLNSSEIFSQNSDFVSCNFIDFIYSNSFFVYSLGFSIYNIISYFLETILFYSWTKHSTFLLPVFRTNKFLSPSNAFFINCKIAFFLWLSITLFYIYTIYLYIFINIHIYILRICIYTYILIVLLYYIHLLYPFSVVEGYLDCFHILAIVNHFSVNSGMH</sequence>
<protein>
    <submittedName>
        <fullName evidence="1">Uncharacterized protein</fullName>
    </submittedName>
</protein>